<dbReference type="PANTHER" id="PTHR13215">
    <property type="entry name" value="RNA POLYMERASE II TRANSCRIPTIONAL COACTIVATOR"/>
    <property type="match status" value="1"/>
</dbReference>
<reference evidence="8 9" key="1">
    <citation type="submission" date="2022-12" db="EMBL/GenBank/DDBJ databases">
        <title>Chromosome-level genome of Tegillarca granosa.</title>
        <authorList>
            <person name="Kim J."/>
        </authorList>
    </citation>
    <scope>NUCLEOTIDE SEQUENCE [LARGE SCALE GENOMIC DNA]</scope>
    <source>
        <strain evidence="8">Teg-2019</strain>
        <tissue evidence="8">Adductor muscle</tissue>
    </source>
</reference>
<accession>A0ABQ9E7R9</accession>
<dbReference type="InterPro" id="IPR003173">
    <property type="entry name" value="PC4_C"/>
</dbReference>
<name>A0ABQ9E7R9_TEGGR</name>
<organism evidence="8 9">
    <name type="scientific">Tegillarca granosa</name>
    <name type="common">Malaysian cockle</name>
    <name type="synonym">Anadara granosa</name>
    <dbReference type="NCBI Taxonomy" id="220873"/>
    <lineage>
        <taxon>Eukaryota</taxon>
        <taxon>Metazoa</taxon>
        <taxon>Spiralia</taxon>
        <taxon>Lophotrochozoa</taxon>
        <taxon>Mollusca</taxon>
        <taxon>Bivalvia</taxon>
        <taxon>Autobranchia</taxon>
        <taxon>Pteriomorphia</taxon>
        <taxon>Arcoida</taxon>
        <taxon>Arcoidea</taxon>
        <taxon>Arcidae</taxon>
        <taxon>Tegillarca</taxon>
    </lineage>
</organism>
<comment type="similarity">
    <text evidence="2">Belongs to the transcriptional coactivator PC4 family.</text>
</comment>
<evidence type="ECO:0000256" key="2">
    <source>
        <dbReference type="ARBA" id="ARBA00009001"/>
    </source>
</evidence>
<dbReference type="Proteomes" id="UP001217089">
    <property type="component" value="Unassembled WGS sequence"/>
</dbReference>
<feature type="domain" description="Transcriptional coactivator p15 (PC4) C-terminal" evidence="7">
    <location>
        <begin position="46"/>
        <end position="86"/>
    </location>
</feature>
<evidence type="ECO:0000313" key="8">
    <source>
        <dbReference type="EMBL" id="KAJ8300404.1"/>
    </source>
</evidence>
<keyword evidence="4" id="KW-0238">DNA-binding</keyword>
<sequence>MMMKTQKTELMIDETGLCDQGVASEDTDTCVNPLDLIPENKELCCFDLGDNLYIVAKKFMGKLYVHIREYGQGVNGIYPTKKGIALLQRCQRLYRKKEDYKQHLGENVYLSVQKGYACVNIRQWFLPENQTSIVPTKKEIALTFKKWNNLKGAIDLVGDVFKDQLAEVTFCEDSNDHQNQMGYLTCRRCNPNDFMNY</sequence>
<gene>
    <name evidence="8" type="ORF">KUTeg_021923</name>
</gene>
<evidence type="ECO:0000256" key="1">
    <source>
        <dbReference type="ARBA" id="ARBA00004123"/>
    </source>
</evidence>
<evidence type="ECO:0000256" key="3">
    <source>
        <dbReference type="ARBA" id="ARBA00023015"/>
    </source>
</evidence>
<keyword evidence="5" id="KW-0804">Transcription</keyword>
<dbReference type="EMBL" id="JARBDR010000919">
    <property type="protein sequence ID" value="KAJ8300404.1"/>
    <property type="molecule type" value="Genomic_DNA"/>
</dbReference>
<keyword evidence="6" id="KW-0539">Nucleus</keyword>
<evidence type="ECO:0000313" key="9">
    <source>
        <dbReference type="Proteomes" id="UP001217089"/>
    </source>
</evidence>
<comment type="caution">
    <text evidence="8">The sequence shown here is derived from an EMBL/GenBank/DDBJ whole genome shotgun (WGS) entry which is preliminary data.</text>
</comment>
<dbReference type="Gene3D" id="2.30.31.10">
    <property type="entry name" value="Transcriptional Coactivator Pc4, Chain A"/>
    <property type="match status" value="2"/>
</dbReference>
<dbReference type="Pfam" id="PF02229">
    <property type="entry name" value="PC4"/>
    <property type="match status" value="1"/>
</dbReference>
<dbReference type="InterPro" id="IPR045125">
    <property type="entry name" value="Sub1/Tcp4-like"/>
</dbReference>
<protein>
    <recommendedName>
        <fullName evidence="7">Transcriptional coactivator p15 (PC4) C-terminal domain-containing protein</fullName>
    </recommendedName>
</protein>
<evidence type="ECO:0000256" key="4">
    <source>
        <dbReference type="ARBA" id="ARBA00023125"/>
    </source>
</evidence>
<evidence type="ECO:0000256" key="6">
    <source>
        <dbReference type="ARBA" id="ARBA00023242"/>
    </source>
</evidence>
<comment type="subcellular location">
    <subcellularLocation>
        <location evidence="1">Nucleus</location>
    </subcellularLocation>
</comment>
<keyword evidence="3" id="KW-0805">Transcription regulation</keyword>
<dbReference type="InterPro" id="IPR009044">
    <property type="entry name" value="ssDNA-bd_transcriptional_reg"/>
</dbReference>
<proteinExistence type="inferred from homology"/>
<keyword evidence="9" id="KW-1185">Reference proteome</keyword>
<evidence type="ECO:0000256" key="5">
    <source>
        <dbReference type="ARBA" id="ARBA00023163"/>
    </source>
</evidence>
<evidence type="ECO:0000259" key="7">
    <source>
        <dbReference type="Pfam" id="PF02229"/>
    </source>
</evidence>
<dbReference type="SUPFAM" id="SSF54447">
    <property type="entry name" value="ssDNA-binding transcriptional regulator domain"/>
    <property type="match status" value="2"/>
</dbReference>